<keyword evidence="3" id="KW-1185">Reference proteome</keyword>
<proteinExistence type="predicted"/>
<evidence type="ECO:0000256" key="1">
    <source>
        <dbReference type="SAM" id="Coils"/>
    </source>
</evidence>
<dbReference type="STRING" id="1778263.TPER_HE00386"/>
<reference evidence="3" key="1">
    <citation type="submission" date="2016-01" db="EMBL/GenBank/DDBJ databases">
        <authorList>
            <person name="Husnik F."/>
        </authorList>
    </citation>
    <scope>NUCLEOTIDE SEQUENCE [LARGE SCALE GENOMIC DNA]</scope>
</reference>
<evidence type="ECO:0000313" key="2">
    <source>
        <dbReference type="EMBL" id="CUX97303.1"/>
    </source>
</evidence>
<accession>A0A143WU69</accession>
<feature type="coiled-coil region" evidence="1">
    <location>
        <begin position="52"/>
        <end position="86"/>
    </location>
</feature>
<dbReference type="RefSeq" id="WP_067567926.1">
    <property type="nucleotide sequence ID" value="NZ_LN999835.1"/>
</dbReference>
<dbReference type="KEGG" id="hed:TPER_HE00386"/>
<dbReference type="Proteomes" id="UP000095477">
    <property type="component" value="Chromosome I"/>
</dbReference>
<sequence>MQAEEQRLIEGLFNRLKQVEQSSRSRDSEADQHIQKFIQQQPAAPYYMAQSILIQEAALNRLNQQVQQLQNKVAQLQAAQQQASRGRGFLSWLFGRCRFHSSPPSPQPTLASAGYNIIQPQCSNNIPRGGSFMSGALQTAAGVASGVVLGNMLTHMFHHSSYREIINMIDDPTTSFVEDSGLLLTQDFDACNLDIFNKVSESHFFDQNDALSNNKLDTADFSNDDLDTDDFSNDDDGFI</sequence>
<dbReference type="OrthoDB" id="122910at2"/>
<dbReference type="InterPro" id="IPR018648">
    <property type="entry name" value="DUF2076"/>
</dbReference>
<evidence type="ECO:0000313" key="3">
    <source>
        <dbReference type="Proteomes" id="UP000095477"/>
    </source>
</evidence>
<gene>
    <name evidence="2" type="ORF">TPER_HE00386</name>
</gene>
<evidence type="ECO:0008006" key="4">
    <source>
        <dbReference type="Google" id="ProtNLM"/>
    </source>
</evidence>
<dbReference type="EMBL" id="LN999835">
    <property type="protein sequence ID" value="CUX97303.1"/>
    <property type="molecule type" value="Genomic_DNA"/>
</dbReference>
<dbReference type="AlphaFoldDB" id="A0A143WU69"/>
<organism evidence="2 3">
    <name type="scientific">Candidatus Hoaglandella endobia</name>
    <dbReference type="NCBI Taxonomy" id="1778263"/>
    <lineage>
        <taxon>Bacteria</taxon>
        <taxon>Pseudomonadati</taxon>
        <taxon>Pseudomonadota</taxon>
        <taxon>Gammaproteobacteria</taxon>
        <taxon>Enterobacterales</taxon>
        <taxon>Enterobacteriaceae</taxon>
        <taxon>Candidatus Hoaglandella</taxon>
    </lineage>
</organism>
<dbReference type="Pfam" id="PF09849">
    <property type="entry name" value="DUF2076"/>
    <property type="match status" value="1"/>
</dbReference>
<name>A0A143WU69_9ENTR</name>
<keyword evidence="1" id="KW-0175">Coiled coil</keyword>
<dbReference type="PATRIC" id="fig|1778263.3.peg.384"/>
<protein>
    <recommendedName>
        <fullName evidence="4">Periplasmic ligand-binding sensor protein</fullName>
    </recommendedName>
</protein>